<dbReference type="Gene3D" id="1.10.287.950">
    <property type="entry name" value="Methyl-accepting chemotaxis protein"/>
    <property type="match status" value="1"/>
</dbReference>
<dbReference type="Pfam" id="PF00015">
    <property type="entry name" value="MCPsignal"/>
    <property type="match status" value="1"/>
</dbReference>
<dbReference type="FunCoup" id="A0A4R2P9R4">
    <property type="interactions" value="61"/>
</dbReference>
<dbReference type="PRINTS" id="PR00260">
    <property type="entry name" value="CHEMTRNSDUCR"/>
</dbReference>
<comment type="caution">
    <text evidence="6">The sequence shown here is derived from an EMBL/GenBank/DDBJ whole genome shotgun (WGS) entry which is preliminary data.</text>
</comment>
<evidence type="ECO:0000259" key="3">
    <source>
        <dbReference type="PROSITE" id="PS50111"/>
    </source>
</evidence>
<dbReference type="SUPFAM" id="SSF55785">
    <property type="entry name" value="PYP-like sensor domain (PAS domain)"/>
    <property type="match status" value="3"/>
</dbReference>
<feature type="domain" description="PAC" evidence="5">
    <location>
        <begin position="344"/>
        <end position="398"/>
    </location>
</feature>
<evidence type="ECO:0000313" key="7">
    <source>
        <dbReference type="Proteomes" id="UP000295399"/>
    </source>
</evidence>
<dbReference type="PANTHER" id="PTHR44757:SF2">
    <property type="entry name" value="BIOFILM ARCHITECTURE MAINTENANCE PROTEIN MBAA"/>
    <property type="match status" value="1"/>
</dbReference>
<feature type="domain" description="PAS" evidence="4">
    <location>
        <begin position="147"/>
        <end position="201"/>
    </location>
</feature>
<dbReference type="PANTHER" id="PTHR44757">
    <property type="entry name" value="DIGUANYLATE CYCLASE DGCP"/>
    <property type="match status" value="1"/>
</dbReference>
<dbReference type="InParanoid" id="A0A4R2P9R4"/>
<accession>A0A4R2P9R4</accession>
<dbReference type="GO" id="GO:0004888">
    <property type="term" value="F:transmembrane signaling receptor activity"/>
    <property type="evidence" value="ECO:0007669"/>
    <property type="project" value="InterPro"/>
</dbReference>
<feature type="compositionally biased region" description="Basic and acidic residues" evidence="2">
    <location>
        <begin position="13"/>
        <end position="27"/>
    </location>
</feature>
<dbReference type="Pfam" id="PF13426">
    <property type="entry name" value="PAS_9"/>
    <property type="match status" value="1"/>
</dbReference>
<keyword evidence="1" id="KW-0807">Transducer</keyword>
<evidence type="ECO:0000313" key="6">
    <source>
        <dbReference type="EMBL" id="TCP30821.1"/>
    </source>
</evidence>
<dbReference type="GO" id="GO:0006935">
    <property type="term" value="P:chemotaxis"/>
    <property type="evidence" value="ECO:0007669"/>
    <property type="project" value="InterPro"/>
</dbReference>
<feature type="domain" description="PAC" evidence="5">
    <location>
        <begin position="455"/>
        <end position="507"/>
    </location>
</feature>
<feature type="domain" description="PAS" evidence="4">
    <location>
        <begin position="272"/>
        <end position="343"/>
    </location>
</feature>
<dbReference type="InterPro" id="IPR013767">
    <property type="entry name" value="PAS_fold"/>
</dbReference>
<dbReference type="Pfam" id="PF00989">
    <property type="entry name" value="PAS"/>
    <property type="match status" value="2"/>
</dbReference>
<feature type="region of interest" description="Disordered" evidence="2">
    <location>
        <begin position="1"/>
        <end position="27"/>
    </location>
</feature>
<dbReference type="RefSeq" id="WP_132709449.1">
    <property type="nucleotide sequence ID" value="NZ_JACIGF010000013.1"/>
</dbReference>
<dbReference type="InterPro" id="IPR000014">
    <property type="entry name" value="PAS"/>
</dbReference>
<dbReference type="InterPro" id="IPR035965">
    <property type="entry name" value="PAS-like_dom_sf"/>
</dbReference>
<dbReference type="AlphaFoldDB" id="A0A4R2P9R4"/>
<dbReference type="EMBL" id="SLXO01000013">
    <property type="protein sequence ID" value="TCP30821.1"/>
    <property type="molecule type" value="Genomic_DNA"/>
</dbReference>
<dbReference type="Gene3D" id="3.30.450.20">
    <property type="entry name" value="PAS domain"/>
    <property type="match status" value="3"/>
</dbReference>
<dbReference type="PROSITE" id="PS50112">
    <property type="entry name" value="PAS"/>
    <property type="match status" value="3"/>
</dbReference>
<dbReference type="SUPFAM" id="SSF58104">
    <property type="entry name" value="Methyl-accepting chemotaxis protein (MCP) signaling domain"/>
    <property type="match status" value="1"/>
</dbReference>
<dbReference type="PROSITE" id="PS50113">
    <property type="entry name" value="PAC"/>
    <property type="match status" value="4"/>
</dbReference>
<feature type="domain" description="PAC" evidence="5">
    <location>
        <begin position="224"/>
        <end position="275"/>
    </location>
</feature>
<name>A0A4R2P9R4_RHOSA</name>
<evidence type="ECO:0000259" key="5">
    <source>
        <dbReference type="PROSITE" id="PS50113"/>
    </source>
</evidence>
<gene>
    <name evidence="6" type="ORF">EV659_11374</name>
</gene>
<dbReference type="NCBIfam" id="TIGR00229">
    <property type="entry name" value="sensory_box"/>
    <property type="match status" value="3"/>
</dbReference>
<dbReference type="CDD" id="cd00130">
    <property type="entry name" value="PAS"/>
    <property type="match status" value="3"/>
</dbReference>
<feature type="domain" description="PAS" evidence="4">
    <location>
        <begin position="25"/>
        <end position="79"/>
    </location>
</feature>
<organism evidence="6 7">
    <name type="scientific">Rhodothalassium salexigens DSM 2132</name>
    <dbReference type="NCBI Taxonomy" id="1188247"/>
    <lineage>
        <taxon>Bacteria</taxon>
        <taxon>Pseudomonadati</taxon>
        <taxon>Pseudomonadota</taxon>
        <taxon>Alphaproteobacteria</taxon>
        <taxon>Rhodothalassiales</taxon>
        <taxon>Rhodothalassiaceae</taxon>
        <taxon>Rhodothalassium</taxon>
    </lineage>
</organism>
<dbReference type="GO" id="GO:0007165">
    <property type="term" value="P:signal transduction"/>
    <property type="evidence" value="ECO:0007669"/>
    <property type="project" value="UniProtKB-KW"/>
</dbReference>
<dbReference type="InterPro" id="IPR052155">
    <property type="entry name" value="Biofilm_reg_signaling"/>
</dbReference>
<feature type="domain" description="PAC" evidence="5">
    <location>
        <begin position="102"/>
        <end position="153"/>
    </location>
</feature>
<dbReference type="PROSITE" id="PS50111">
    <property type="entry name" value="CHEMOTAXIS_TRANSDUC_2"/>
    <property type="match status" value="1"/>
</dbReference>
<dbReference type="InterPro" id="IPR001610">
    <property type="entry name" value="PAC"/>
</dbReference>
<evidence type="ECO:0000259" key="4">
    <source>
        <dbReference type="PROSITE" id="PS50112"/>
    </source>
</evidence>
<dbReference type="OrthoDB" id="9765776at2"/>
<dbReference type="GO" id="GO:0006355">
    <property type="term" value="P:regulation of DNA-templated transcription"/>
    <property type="evidence" value="ECO:0007669"/>
    <property type="project" value="InterPro"/>
</dbReference>
<dbReference type="InterPro" id="IPR000700">
    <property type="entry name" value="PAS-assoc_C"/>
</dbReference>
<dbReference type="SMART" id="SM00091">
    <property type="entry name" value="PAS"/>
    <property type="match status" value="3"/>
</dbReference>
<dbReference type="InterPro" id="IPR004090">
    <property type="entry name" value="Chemotax_Me-accpt_rcpt"/>
</dbReference>
<keyword evidence="7" id="KW-1185">Reference proteome</keyword>
<dbReference type="SMART" id="SM00086">
    <property type="entry name" value="PAC"/>
    <property type="match status" value="4"/>
</dbReference>
<dbReference type="GO" id="GO:0016020">
    <property type="term" value="C:membrane"/>
    <property type="evidence" value="ECO:0007669"/>
    <property type="project" value="InterPro"/>
</dbReference>
<dbReference type="InterPro" id="IPR004089">
    <property type="entry name" value="MCPsignal_dom"/>
</dbReference>
<dbReference type="Proteomes" id="UP000295399">
    <property type="component" value="Unassembled WGS sequence"/>
</dbReference>
<protein>
    <submittedName>
        <fullName evidence="6">Methyl-accepting chemotaxis sensory transducer with Pas/Pac sensor</fullName>
    </submittedName>
</protein>
<feature type="domain" description="Methyl-accepting transducer" evidence="3">
    <location>
        <begin position="499"/>
        <end position="596"/>
    </location>
</feature>
<evidence type="ECO:0000256" key="2">
    <source>
        <dbReference type="SAM" id="MobiDB-lite"/>
    </source>
</evidence>
<proteinExistence type="predicted"/>
<reference evidence="6 7" key="1">
    <citation type="submission" date="2019-03" db="EMBL/GenBank/DDBJ databases">
        <title>Genomic Encyclopedia of Type Strains, Phase IV (KMG-IV): sequencing the most valuable type-strain genomes for metagenomic binning, comparative biology and taxonomic classification.</title>
        <authorList>
            <person name="Goeker M."/>
        </authorList>
    </citation>
    <scope>NUCLEOTIDE SEQUENCE [LARGE SCALE GENOMIC DNA]</scope>
    <source>
        <strain evidence="6 7">DSM 2132</strain>
    </source>
</reference>
<evidence type="ECO:0000256" key="1">
    <source>
        <dbReference type="PROSITE-ProRule" id="PRU00284"/>
    </source>
</evidence>
<sequence>MDTGTYLGLGDNRQTDGRHQSSEQRTGEAERILSQAIDAIVQIDETNRVTFYNQAAVNLWGYEPNEVIGRNVKMLVPPEMQHKHDDFVNRNRTTGVDKIVGTSRDVAIHRKDGSVRLGSLSLSKVTDADGRISYTAFVKDITEERQTQDLFIQTLEQAIDAVVTIDEANRVTFFNAAAERLWGYGRDEVIGQNVKMLVPPEMQHKHDGFVDANRATGVDKIVGTSREVAIHRKDGSFCYASLSLSKVNTGTGSIIYTAFLRDVTEEIQRREEFKRLSLVANETDNSVIITDADGFIEFVNPGFTALTGFSLEEIKGKKPGDVLQGPNTDPKTVDRIRTALKMRKPVYEEILNYTKAGNPYWVSIAINPVFDDYGVLSNYISIQANISSTKTQSVEFERTLQVINESNAIIEWGKNFTLTSVNSYFEMLGGSQVDINLDKMLSSGEIKSLQNDGSLQKEVEFSTADGRDVVLKGSFGCMQDVNGEIIKYLMIGIDVTGQKTAVLKTQEAVEEAKRSSERVIKIARAIKDVAAQTNLLSLNATIEAARAGEAGRGFAVVANEVKQLAATTRQEADNISDLVNQNNDLMERLVAAVRDI</sequence>